<dbReference type="AlphaFoldDB" id="A0AAI9ZL69"/>
<accession>A0AAI9ZL69</accession>
<name>A0AAI9ZL69_9PEZI</name>
<protein>
    <submittedName>
        <fullName evidence="1">Uncharacterized protein</fullName>
    </submittedName>
</protein>
<dbReference type="RefSeq" id="XP_060442333.1">
    <property type="nucleotide sequence ID" value="XM_060596179.1"/>
</dbReference>
<dbReference type="GeneID" id="85481041"/>
<sequence length="164" mass="18680">MAQWKETPNIDDIPRHHLCFGIRNQDRNQSTASILNTYLCIRTKYRGYEALRPLGQDICQSPSCPPAHACTEGRIRLHMTPGLPIKLERGHGGSYLVFLTDHSWHARLVTCVTFLSWQRPNLKLLKDQQSSKPHYSRPRPRPRLCFALAQGIPCTPSTALTSFC</sequence>
<evidence type="ECO:0000313" key="1">
    <source>
        <dbReference type="EMBL" id="KAK1633726.1"/>
    </source>
</evidence>
<dbReference type="EMBL" id="JAHMHQ010000017">
    <property type="protein sequence ID" value="KAK1633726.1"/>
    <property type="molecule type" value="Genomic_DNA"/>
</dbReference>
<keyword evidence="2" id="KW-1185">Reference proteome</keyword>
<dbReference type="Proteomes" id="UP001243989">
    <property type="component" value="Unassembled WGS sequence"/>
</dbReference>
<evidence type="ECO:0000313" key="2">
    <source>
        <dbReference type="Proteomes" id="UP001243989"/>
    </source>
</evidence>
<organism evidence="1 2">
    <name type="scientific">Colletotrichum phormii</name>
    <dbReference type="NCBI Taxonomy" id="359342"/>
    <lineage>
        <taxon>Eukaryota</taxon>
        <taxon>Fungi</taxon>
        <taxon>Dikarya</taxon>
        <taxon>Ascomycota</taxon>
        <taxon>Pezizomycotina</taxon>
        <taxon>Sordariomycetes</taxon>
        <taxon>Hypocreomycetidae</taxon>
        <taxon>Glomerellales</taxon>
        <taxon>Glomerellaceae</taxon>
        <taxon>Colletotrichum</taxon>
        <taxon>Colletotrichum acutatum species complex</taxon>
    </lineage>
</organism>
<gene>
    <name evidence="1" type="ORF">BDP81DRAFT_70311</name>
</gene>
<comment type="caution">
    <text evidence="1">The sequence shown here is derived from an EMBL/GenBank/DDBJ whole genome shotgun (WGS) entry which is preliminary data.</text>
</comment>
<proteinExistence type="predicted"/>
<reference evidence="1" key="1">
    <citation type="submission" date="2021-06" db="EMBL/GenBank/DDBJ databases">
        <title>Comparative genomics, transcriptomics and evolutionary studies reveal genomic signatures of adaptation to plant cell wall in hemibiotrophic fungi.</title>
        <authorList>
            <consortium name="DOE Joint Genome Institute"/>
            <person name="Baroncelli R."/>
            <person name="Diaz J.F."/>
            <person name="Benocci T."/>
            <person name="Peng M."/>
            <person name="Battaglia E."/>
            <person name="Haridas S."/>
            <person name="Andreopoulos W."/>
            <person name="Labutti K."/>
            <person name="Pangilinan J."/>
            <person name="Floch G.L."/>
            <person name="Makela M.R."/>
            <person name="Henrissat B."/>
            <person name="Grigoriev I.V."/>
            <person name="Crouch J.A."/>
            <person name="De Vries R.P."/>
            <person name="Sukno S.A."/>
            <person name="Thon M.R."/>
        </authorList>
    </citation>
    <scope>NUCLEOTIDE SEQUENCE</scope>
    <source>
        <strain evidence="1">CBS 102054</strain>
    </source>
</reference>